<dbReference type="CDD" id="cd03593">
    <property type="entry name" value="CLECT_NK_receptors_like"/>
    <property type="match status" value="1"/>
</dbReference>
<protein>
    <recommendedName>
        <fullName evidence="12">C-type lectin domain-containing protein</fullName>
    </recommendedName>
</protein>
<evidence type="ECO:0000256" key="8">
    <source>
        <dbReference type="ARBA" id="ARBA00023157"/>
    </source>
</evidence>
<dbReference type="HOGENOM" id="CLU_049894_1_1_1"/>
<dbReference type="PROSITE" id="PS50041">
    <property type="entry name" value="C_TYPE_LECTIN_2"/>
    <property type="match status" value="1"/>
</dbReference>
<evidence type="ECO:0000256" key="7">
    <source>
        <dbReference type="ARBA" id="ARBA00023136"/>
    </source>
</evidence>
<keyword evidence="4" id="KW-0130">Cell adhesion</keyword>
<evidence type="ECO:0000256" key="9">
    <source>
        <dbReference type="ARBA" id="ARBA00023170"/>
    </source>
</evidence>
<dbReference type="InterPro" id="IPR033992">
    <property type="entry name" value="NKR-like_CTLD"/>
</dbReference>
<dbReference type="PaxDb" id="9986-ENSOCUP00000006308"/>
<feature type="domain" description="C-type lectin" evidence="12">
    <location>
        <begin position="155"/>
        <end position="249"/>
    </location>
</feature>
<dbReference type="SMR" id="G1SSR9"/>
<dbReference type="InterPro" id="IPR052013">
    <property type="entry name" value="Mouse_KLRs"/>
</dbReference>
<evidence type="ECO:0000313" key="13">
    <source>
        <dbReference type="Ensembl" id="ENSOCUP00000006308.3"/>
    </source>
</evidence>
<keyword evidence="14" id="KW-1185">Reference proteome</keyword>
<dbReference type="Bgee" id="ENSOCUG00000007301">
    <property type="expression patterns" value="Expressed in blood and 4 other cell types or tissues"/>
</dbReference>
<keyword evidence="8" id="KW-1015">Disulfide bond</keyword>
<dbReference type="InterPro" id="IPR013600">
    <property type="entry name" value="Ly49_N"/>
</dbReference>
<dbReference type="InterPro" id="IPR016186">
    <property type="entry name" value="C-type_lectin-like/link_sf"/>
</dbReference>
<organism evidence="13 14">
    <name type="scientific">Oryctolagus cuniculus</name>
    <name type="common">Rabbit</name>
    <dbReference type="NCBI Taxonomy" id="9986"/>
    <lineage>
        <taxon>Eukaryota</taxon>
        <taxon>Metazoa</taxon>
        <taxon>Chordata</taxon>
        <taxon>Craniata</taxon>
        <taxon>Vertebrata</taxon>
        <taxon>Euteleostomi</taxon>
        <taxon>Mammalia</taxon>
        <taxon>Eutheria</taxon>
        <taxon>Euarchontoglires</taxon>
        <taxon>Glires</taxon>
        <taxon>Lagomorpha</taxon>
        <taxon>Leporidae</taxon>
        <taxon>Oryctolagus</taxon>
    </lineage>
</organism>
<dbReference type="AlphaFoldDB" id="G1SSR9"/>
<evidence type="ECO:0000256" key="4">
    <source>
        <dbReference type="ARBA" id="ARBA00022889"/>
    </source>
</evidence>
<dbReference type="InterPro" id="IPR016187">
    <property type="entry name" value="CTDL_fold"/>
</dbReference>
<evidence type="ECO:0000259" key="12">
    <source>
        <dbReference type="PROSITE" id="PS50041"/>
    </source>
</evidence>
<reference evidence="13" key="3">
    <citation type="submission" date="2025-09" db="UniProtKB">
        <authorList>
            <consortium name="Ensembl"/>
        </authorList>
    </citation>
    <scope>IDENTIFICATION</scope>
    <source>
        <strain evidence="13">Thorbecke</strain>
    </source>
</reference>
<dbReference type="Pfam" id="PF00059">
    <property type="entry name" value="Lectin_C"/>
    <property type="match status" value="1"/>
</dbReference>
<sequence length="276" mass="31852">MAYSSLRYLRFSSESQNTLRPDVAQQPGKTDNKEFSVPWHLMAVTFGFLCLLLSVTIIVLLTKIFHLSQEKHQQQEFLGNLTQKYHFVRNDNYLKKRLLENKTLEYDTLKYETFLMKNALESLILKKNGCYAKEDTVPKSLYNPGKLYEDYWSCYGVHCYYFVLQDKSWTGCKQTCQSYGSSLLKIDNEHELAFVQFHIHKNTCWIGLSFNDVEWKWKWLGAGTSPGMNFTVMNLPSGRGRCAFLTSTGYQLSIALKPTAASVKRKSIVISNSMCT</sequence>
<dbReference type="SMART" id="SM00034">
    <property type="entry name" value="CLECT"/>
    <property type="match status" value="1"/>
</dbReference>
<dbReference type="Pfam" id="PF08391">
    <property type="entry name" value="Ly49"/>
    <property type="match status" value="1"/>
</dbReference>
<accession>G1SSR9</accession>
<reference evidence="13 14" key="1">
    <citation type="journal article" date="2011" name="Nature">
        <title>A high-resolution map of human evolutionary constraint using 29 mammals.</title>
        <authorList>
            <person name="Lindblad-Toh K."/>
            <person name="Garber M."/>
            <person name="Zuk O."/>
            <person name="Lin M.F."/>
            <person name="Parker B.J."/>
            <person name="Washietl S."/>
            <person name="Kheradpour P."/>
            <person name="Ernst J."/>
            <person name="Jordan G."/>
            <person name="Mauceli E."/>
            <person name="Ward L.D."/>
            <person name="Lowe C.B."/>
            <person name="Holloway A.K."/>
            <person name="Clamp M."/>
            <person name="Gnerre S."/>
            <person name="Alfoldi J."/>
            <person name="Beal K."/>
            <person name="Chang J."/>
            <person name="Clawson H."/>
            <person name="Cuff J."/>
            <person name="Di Palma F."/>
            <person name="Fitzgerald S."/>
            <person name="Flicek P."/>
            <person name="Guttman M."/>
            <person name="Hubisz M.J."/>
            <person name="Jaffe D.B."/>
            <person name="Jungreis I."/>
            <person name="Kent W.J."/>
            <person name="Kostka D."/>
            <person name="Lara M."/>
            <person name="Martins A.L."/>
            <person name="Massingham T."/>
            <person name="Moltke I."/>
            <person name="Raney B.J."/>
            <person name="Rasmussen M.D."/>
            <person name="Robinson J."/>
            <person name="Stark A."/>
            <person name="Vilella A.J."/>
            <person name="Wen J."/>
            <person name="Xie X."/>
            <person name="Zody M.C."/>
            <person name="Baldwin J."/>
            <person name="Bloom T."/>
            <person name="Chin C.W."/>
            <person name="Heiman D."/>
            <person name="Nicol R."/>
            <person name="Nusbaum C."/>
            <person name="Young S."/>
            <person name="Wilkinson J."/>
            <person name="Worley K.C."/>
            <person name="Kovar C.L."/>
            <person name="Muzny D.M."/>
            <person name="Gibbs R.A."/>
            <person name="Cree A."/>
            <person name="Dihn H.H."/>
            <person name="Fowler G."/>
            <person name="Jhangiani S."/>
            <person name="Joshi V."/>
            <person name="Lee S."/>
            <person name="Lewis L.R."/>
            <person name="Nazareth L.V."/>
            <person name="Okwuonu G."/>
            <person name="Santibanez J."/>
            <person name="Warren W.C."/>
            <person name="Mardis E.R."/>
            <person name="Weinstock G.M."/>
            <person name="Wilson R.K."/>
            <person name="Delehaunty K."/>
            <person name="Dooling D."/>
            <person name="Fronik C."/>
            <person name="Fulton L."/>
            <person name="Fulton B."/>
            <person name="Graves T."/>
            <person name="Minx P."/>
            <person name="Sodergren E."/>
            <person name="Birney E."/>
            <person name="Margulies E.H."/>
            <person name="Herrero J."/>
            <person name="Green E.D."/>
            <person name="Haussler D."/>
            <person name="Siepel A."/>
            <person name="Goldman N."/>
            <person name="Pollard K.S."/>
            <person name="Pedersen J.S."/>
            <person name="Lander E.S."/>
            <person name="Kellis M."/>
        </authorList>
    </citation>
    <scope>NUCLEOTIDE SEQUENCE [LARGE SCALE GENOMIC DNA]</scope>
    <source>
        <strain evidence="14">Thorbecke</strain>
    </source>
</reference>
<comment type="subcellular location">
    <subcellularLocation>
        <location evidence="1">Membrane</location>
        <topology evidence="1">Single-pass type II membrane protein</topology>
    </subcellularLocation>
</comment>
<keyword evidence="7 11" id="KW-0472">Membrane</keyword>
<dbReference type="Gene3D" id="3.10.100.10">
    <property type="entry name" value="Mannose-Binding Protein A, subunit A"/>
    <property type="match status" value="1"/>
</dbReference>
<keyword evidence="3" id="KW-0430">Lectin</keyword>
<dbReference type="PANTHER" id="PTHR46329">
    <property type="entry name" value="KILLER CELL LECTIN-LIKE RECEPTOR 2"/>
    <property type="match status" value="1"/>
</dbReference>
<name>G1SSR9_RABIT</name>
<evidence type="ECO:0000256" key="1">
    <source>
        <dbReference type="ARBA" id="ARBA00004606"/>
    </source>
</evidence>
<dbReference type="Proteomes" id="UP000001811">
    <property type="component" value="Unplaced"/>
</dbReference>
<feature type="transmembrane region" description="Helical" evidence="11">
    <location>
        <begin position="39"/>
        <end position="61"/>
    </location>
</feature>
<evidence type="ECO:0000256" key="3">
    <source>
        <dbReference type="ARBA" id="ARBA00022734"/>
    </source>
</evidence>
<dbReference type="GeneTree" id="ENSGT00390000008117"/>
<dbReference type="GO" id="GO:0030246">
    <property type="term" value="F:carbohydrate binding"/>
    <property type="evidence" value="ECO:0007669"/>
    <property type="project" value="UniProtKB-KW"/>
</dbReference>
<dbReference type="eggNOG" id="KOG4297">
    <property type="taxonomic scope" value="Eukaryota"/>
</dbReference>
<dbReference type="Ensembl" id="ENSOCUT00000007295.3">
    <property type="protein sequence ID" value="ENSOCUP00000006308.3"/>
    <property type="gene ID" value="ENSOCUG00000007301.3"/>
</dbReference>
<keyword evidence="10" id="KW-0325">Glycoprotein</keyword>
<dbReference type="FunCoup" id="G1SSR9">
    <property type="interactions" value="225"/>
</dbReference>
<keyword evidence="6 11" id="KW-1133">Transmembrane helix</keyword>
<reference evidence="13" key="2">
    <citation type="submission" date="2025-08" db="UniProtKB">
        <authorList>
            <consortium name="Ensembl"/>
        </authorList>
    </citation>
    <scope>IDENTIFICATION</scope>
    <source>
        <strain evidence="13">Thorbecke</strain>
    </source>
</reference>
<evidence type="ECO:0000313" key="14">
    <source>
        <dbReference type="Proteomes" id="UP000001811"/>
    </source>
</evidence>
<dbReference type="InterPro" id="IPR001304">
    <property type="entry name" value="C-type_lectin-like"/>
</dbReference>
<keyword evidence="5" id="KW-0735">Signal-anchor</keyword>
<evidence type="ECO:0000256" key="11">
    <source>
        <dbReference type="SAM" id="Phobius"/>
    </source>
</evidence>
<keyword evidence="2 11" id="KW-0812">Transmembrane</keyword>
<proteinExistence type="predicted"/>
<dbReference type="GO" id="GO:0005886">
    <property type="term" value="C:plasma membrane"/>
    <property type="evidence" value="ECO:0007669"/>
    <property type="project" value="UniProtKB-ARBA"/>
</dbReference>
<dbReference type="PANTHER" id="PTHR46329:SF1">
    <property type="entry name" value="KILLER CELL LECTIN-LIKE RECEPTOR 2"/>
    <property type="match status" value="1"/>
</dbReference>
<evidence type="ECO:0000256" key="5">
    <source>
        <dbReference type="ARBA" id="ARBA00022968"/>
    </source>
</evidence>
<evidence type="ECO:0000256" key="2">
    <source>
        <dbReference type="ARBA" id="ARBA00022692"/>
    </source>
</evidence>
<evidence type="ECO:0000256" key="6">
    <source>
        <dbReference type="ARBA" id="ARBA00022989"/>
    </source>
</evidence>
<keyword evidence="9" id="KW-0675">Receptor</keyword>
<dbReference type="InParanoid" id="G1SSR9"/>
<dbReference type="SUPFAM" id="SSF56436">
    <property type="entry name" value="C-type lectin-like"/>
    <property type="match status" value="1"/>
</dbReference>
<evidence type="ECO:0000256" key="10">
    <source>
        <dbReference type="ARBA" id="ARBA00023180"/>
    </source>
</evidence>
<dbReference type="GO" id="GO:0007155">
    <property type="term" value="P:cell adhesion"/>
    <property type="evidence" value="ECO:0007669"/>
    <property type="project" value="UniProtKB-KW"/>
</dbReference>